<protein>
    <submittedName>
        <fullName evidence="2">Uncharacterized protein</fullName>
    </submittedName>
</protein>
<accession>A0A078B2K4</accession>
<gene>
    <name evidence="2" type="primary">Contig13584.g14495</name>
    <name evidence="2" type="ORF">STYLEM_16825</name>
</gene>
<evidence type="ECO:0000256" key="1">
    <source>
        <dbReference type="SAM" id="MobiDB-lite"/>
    </source>
</evidence>
<keyword evidence="3" id="KW-1185">Reference proteome</keyword>
<feature type="compositionally biased region" description="Polar residues" evidence="1">
    <location>
        <begin position="17"/>
        <end position="26"/>
    </location>
</feature>
<name>A0A078B2K4_STYLE</name>
<feature type="compositionally biased region" description="Basic and acidic residues" evidence="1">
    <location>
        <begin position="1"/>
        <end position="16"/>
    </location>
</feature>
<proteinExistence type="predicted"/>
<sequence length="129" mass="15341">MYRRQWKEQQIKKENQQDQLANNIQMKSDGLDLQQKNTEEKRLNIEKKQKMQENAASKDNNEVLYLNSIKRFQTFIEQQNFENYTSGDQNEKNLSCRVDALENMIGQILITVQDINKNIMKLNETRNGN</sequence>
<feature type="region of interest" description="Disordered" evidence="1">
    <location>
        <begin position="1"/>
        <end position="34"/>
    </location>
</feature>
<reference evidence="2 3" key="1">
    <citation type="submission" date="2014-06" db="EMBL/GenBank/DDBJ databases">
        <authorList>
            <person name="Swart Estienne"/>
        </authorList>
    </citation>
    <scope>NUCLEOTIDE SEQUENCE [LARGE SCALE GENOMIC DNA]</scope>
    <source>
        <strain evidence="2 3">130c</strain>
    </source>
</reference>
<dbReference type="InParanoid" id="A0A078B2K4"/>
<organism evidence="2 3">
    <name type="scientific">Stylonychia lemnae</name>
    <name type="common">Ciliate</name>
    <dbReference type="NCBI Taxonomy" id="5949"/>
    <lineage>
        <taxon>Eukaryota</taxon>
        <taxon>Sar</taxon>
        <taxon>Alveolata</taxon>
        <taxon>Ciliophora</taxon>
        <taxon>Intramacronucleata</taxon>
        <taxon>Spirotrichea</taxon>
        <taxon>Stichotrichia</taxon>
        <taxon>Sporadotrichida</taxon>
        <taxon>Oxytrichidae</taxon>
        <taxon>Stylonychinae</taxon>
        <taxon>Stylonychia</taxon>
    </lineage>
</organism>
<dbReference type="EMBL" id="CCKQ01015865">
    <property type="protein sequence ID" value="CDW87713.1"/>
    <property type="molecule type" value="Genomic_DNA"/>
</dbReference>
<evidence type="ECO:0000313" key="3">
    <source>
        <dbReference type="Proteomes" id="UP000039865"/>
    </source>
</evidence>
<evidence type="ECO:0000313" key="2">
    <source>
        <dbReference type="EMBL" id="CDW87713.1"/>
    </source>
</evidence>
<dbReference type="Proteomes" id="UP000039865">
    <property type="component" value="Unassembled WGS sequence"/>
</dbReference>
<dbReference type="AlphaFoldDB" id="A0A078B2K4"/>